<reference evidence="2 3" key="1">
    <citation type="submission" date="2019-03" db="EMBL/GenBank/DDBJ databases">
        <title>Genomic Encyclopedia of Type Strains, Phase III (KMG-III): the genomes of soil and plant-associated and newly described type strains.</title>
        <authorList>
            <person name="Whitman W."/>
        </authorList>
    </citation>
    <scope>NUCLEOTIDE SEQUENCE [LARGE SCALE GENOMIC DNA]</scope>
    <source>
        <strain evidence="2 3">VKMAc-2574</strain>
    </source>
</reference>
<dbReference type="SUPFAM" id="SSF140453">
    <property type="entry name" value="EsxAB dimer-like"/>
    <property type="match status" value="1"/>
</dbReference>
<evidence type="ECO:0000313" key="2">
    <source>
        <dbReference type="EMBL" id="TDW84181.1"/>
    </source>
</evidence>
<name>A0ABY2F735_9ACTN</name>
<evidence type="ECO:0008006" key="4">
    <source>
        <dbReference type="Google" id="ProtNLM"/>
    </source>
</evidence>
<keyword evidence="3" id="KW-1185">Reference proteome</keyword>
<dbReference type="EMBL" id="SODU01000004">
    <property type="protein sequence ID" value="TDW84181.1"/>
    <property type="molecule type" value="Genomic_DNA"/>
</dbReference>
<proteinExistence type="predicted"/>
<dbReference type="InterPro" id="IPR036689">
    <property type="entry name" value="ESAT-6-like_sf"/>
</dbReference>
<dbReference type="Proteomes" id="UP000295060">
    <property type="component" value="Unassembled WGS sequence"/>
</dbReference>
<dbReference type="Gene3D" id="1.10.287.1060">
    <property type="entry name" value="ESAT-6-like"/>
    <property type="match status" value="1"/>
</dbReference>
<evidence type="ECO:0000313" key="3">
    <source>
        <dbReference type="Proteomes" id="UP000295060"/>
    </source>
</evidence>
<accession>A0ABY2F735</accession>
<organism evidence="2 3">
    <name type="scientific">Kribbella pratensis</name>
    <dbReference type="NCBI Taxonomy" id="2512112"/>
    <lineage>
        <taxon>Bacteria</taxon>
        <taxon>Bacillati</taxon>
        <taxon>Actinomycetota</taxon>
        <taxon>Actinomycetes</taxon>
        <taxon>Propionibacteriales</taxon>
        <taxon>Kribbellaceae</taxon>
        <taxon>Kribbella</taxon>
    </lineage>
</organism>
<dbReference type="RefSeq" id="WP_238175759.1">
    <property type="nucleotide sequence ID" value="NZ_SODU01000004.1"/>
</dbReference>
<sequence length="116" mass="11992">MAGQRWDMSQGAFDQAAKGTAGRAQDLGGLVKQLVEAAAPLEGKFGGEGKKQFDAFKQNVDSVAASLNAGMAHLAVGQHGVGTAMNTAQNEQVTTAKQKMGSAEGQSAAARRFRGR</sequence>
<evidence type="ECO:0000256" key="1">
    <source>
        <dbReference type="SAM" id="MobiDB-lite"/>
    </source>
</evidence>
<comment type="caution">
    <text evidence="2">The sequence shown here is derived from an EMBL/GenBank/DDBJ whole genome shotgun (WGS) entry which is preliminary data.</text>
</comment>
<feature type="region of interest" description="Disordered" evidence="1">
    <location>
        <begin position="96"/>
        <end position="116"/>
    </location>
</feature>
<protein>
    <recommendedName>
        <fullName evidence="4">WXG100 family type VII secretion target</fullName>
    </recommendedName>
</protein>
<gene>
    <name evidence="2" type="ORF">EV137_6986</name>
</gene>